<dbReference type="EMBL" id="LAZR01045666">
    <property type="protein sequence ID" value="KKK98322.1"/>
    <property type="molecule type" value="Genomic_DNA"/>
</dbReference>
<dbReference type="InterPro" id="IPR003779">
    <property type="entry name" value="CMD-like"/>
</dbReference>
<feature type="domain" description="Carboxymuconolactone decarboxylase-like" evidence="1">
    <location>
        <begin position="47"/>
        <end position="122"/>
    </location>
</feature>
<name>A0A0F8ZWQ7_9ZZZZ</name>
<dbReference type="Pfam" id="PF02627">
    <property type="entry name" value="CMD"/>
    <property type="match status" value="1"/>
</dbReference>
<evidence type="ECO:0000313" key="2">
    <source>
        <dbReference type="EMBL" id="KKK98322.1"/>
    </source>
</evidence>
<evidence type="ECO:0000259" key="1">
    <source>
        <dbReference type="Pfam" id="PF02627"/>
    </source>
</evidence>
<gene>
    <name evidence="2" type="ORF">LCGC14_2643910</name>
</gene>
<proteinExistence type="predicted"/>
<reference evidence="2" key="1">
    <citation type="journal article" date="2015" name="Nature">
        <title>Complex archaea that bridge the gap between prokaryotes and eukaryotes.</title>
        <authorList>
            <person name="Spang A."/>
            <person name="Saw J.H."/>
            <person name="Jorgensen S.L."/>
            <person name="Zaremba-Niedzwiedzka K."/>
            <person name="Martijn J."/>
            <person name="Lind A.E."/>
            <person name="van Eijk R."/>
            <person name="Schleper C."/>
            <person name="Guy L."/>
            <person name="Ettema T.J."/>
        </authorList>
    </citation>
    <scope>NUCLEOTIDE SEQUENCE</scope>
</reference>
<dbReference type="PANTHER" id="PTHR35446:SF2">
    <property type="entry name" value="CARBOXYMUCONOLACTONE DECARBOXYLASE-LIKE DOMAIN-CONTAINING PROTEIN"/>
    <property type="match status" value="1"/>
</dbReference>
<dbReference type="AlphaFoldDB" id="A0A0F8ZWQ7"/>
<dbReference type="GO" id="GO:0051920">
    <property type="term" value="F:peroxiredoxin activity"/>
    <property type="evidence" value="ECO:0007669"/>
    <property type="project" value="InterPro"/>
</dbReference>
<organism evidence="2">
    <name type="scientific">marine sediment metagenome</name>
    <dbReference type="NCBI Taxonomy" id="412755"/>
    <lineage>
        <taxon>unclassified sequences</taxon>
        <taxon>metagenomes</taxon>
        <taxon>ecological metagenomes</taxon>
    </lineage>
</organism>
<accession>A0A0F8ZWQ7</accession>
<dbReference type="SUPFAM" id="SSF69118">
    <property type="entry name" value="AhpD-like"/>
    <property type="match status" value="1"/>
</dbReference>
<dbReference type="InterPro" id="IPR029032">
    <property type="entry name" value="AhpD-like"/>
</dbReference>
<dbReference type="Gene3D" id="1.20.1290.10">
    <property type="entry name" value="AhpD-like"/>
    <property type="match status" value="1"/>
</dbReference>
<comment type="caution">
    <text evidence="2">The sequence shown here is derived from an EMBL/GenBank/DDBJ whole genome shotgun (WGS) entry which is preliminary data.</text>
</comment>
<protein>
    <recommendedName>
        <fullName evidence="1">Carboxymuconolactone decarboxylase-like domain-containing protein</fullName>
    </recommendedName>
</protein>
<dbReference type="PANTHER" id="PTHR35446">
    <property type="entry name" value="SI:CH211-175M2.5"/>
    <property type="match status" value="1"/>
</dbReference>
<sequence length="140" mass="15482">MTEKCATTDVVEESTAAGKVGMIYDDIKKTLGIDFIPNMYKAMSLNPDYLELTWNRVQAVMSKEGKLDKNTKDIIALTVSIMSGSNYCIDVYNGAVSNNGLDDEALTEIYAIIDIYSGLNRFNIGQQTEKDEKPWFGCGA</sequence>